<feature type="transmembrane region" description="Helical" evidence="1">
    <location>
        <begin position="133"/>
        <end position="159"/>
    </location>
</feature>
<sequence length="245" mass="28066">MKNKDNKEFVDGKMYTFVNYVYWILASSVLFVVSNIVFVFALYVALYANRNQVLPTYLLLTMLVICAIPMGPSFTGLNSIMKKIVHHSDVAVVKDFFKGYTKNFKQATLAWVIILFFIALFSLNYYIIIKMEFATFLILPLFLFIAFLICSSFYIFPLISQYYMSLKDIFRLSLYFALKEFKATVSILIVFVVAAYLFFLLPTVFIVIAPGGLAFFIMYLTNKIFASVRASHKEDNSIAEGSGIM</sequence>
<feature type="transmembrane region" description="Helical" evidence="1">
    <location>
        <begin position="20"/>
        <end position="45"/>
    </location>
</feature>
<evidence type="ECO:0000313" key="2">
    <source>
        <dbReference type="EMBL" id="MCU9612632.1"/>
    </source>
</evidence>
<dbReference type="Pfam" id="PF04854">
    <property type="entry name" value="DUF624"/>
    <property type="match status" value="1"/>
</dbReference>
<dbReference type="InterPro" id="IPR006938">
    <property type="entry name" value="DUF624"/>
</dbReference>
<proteinExistence type="predicted"/>
<dbReference type="Proteomes" id="UP001209318">
    <property type="component" value="Unassembled WGS sequence"/>
</dbReference>
<gene>
    <name evidence="2" type="ORF">OEV98_03515</name>
</gene>
<comment type="caution">
    <text evidence="2">The sequence shown here is derived from an EMBL/GenBank/DDBJ whole genome shotgun (WGS) entry which is preliminary data.</text>
</comment>
<keyword evidence="3" id="KW-1185">Reference proteome</keyword>
<feature type="transmembrane region" description="Helical" evidence="1">
    <location>
        <begin position="180"/>
        <end position="198"/>
    </location>
</feature>
<evidence type="ECO:0000256" key="1">
    <source>
        <dbReference type="SAM" id="Phobius"/>
    </source>
</evidence>
<feature type="transmembrane region" description="Helical" evidence="1">
    <location>
        <begin position="204"/>
        <end position="221"/>
    </location>
</feature>
<evidence type="ECO:0000313" key="3">
    <source>
        <dbReference type="Proteomes" id="UP001209318"/>
    </source>
</evidence>
<feature type="transmembrane region" description="Helical" evidence="1">
    <location>
        <begin position="57"/>
        <end position="77"/>
    </location>
</feature>
<name>A0AAE3IR30_9BACI</name>
<dbReference type="RefSeq" id="WP_263071816.1">
    <property type="nucleotide sequence ID" value="NZ_JAOUSF010000001.1"/>
</dbReference>
<dbReference type="AlphaFoldDB" id="A0AAE3IR30"/>
<organism evidence="2 3">
    <name type="scientific">Perspicuibacillus lycopersici</name>
    <dbReference type="NCBI Taxonomy" id="1325689"/>
    <lineage>
        <taxon>Bacteria</taxon>
        <taxon>Bacillati</taxon>
        <taxon>Bacillota</taxon>
        <taxon>Bacilli</taxon>
        <taxon>Bacillales</taxon>
        <taxon>Bacillaceae</taxon>
        <taxon>Perspicuibacillus</taxon>
    </lineage>
</organism>
<reference evidence="2" key="1">
    <citation type="submission" date="2022-10" db="EMBL/GenBank/DDBJ databases">
        <title>Description of Fervidibacillus gen. nov. in the family Fervidibacillaceae fam. nov. with two species, Fervidibacillus albus sp. nov., and Fervidibacillus halotolerans sp. nov., isolated from tidal flat sediments.</title>
        <authorList>
            <person name="Kwon K.K."/>
            <person name="Yang S.-H."/>
        </authorList>
    </citation>
    <scope>NUCLEOTIDE SEQUENCE</scope>
    <source>
        <strain evidence="2">JCM 19140</strain>
    </source>
</reference>
<keyword evidence="1" id="KW-0472">Membrane</keyword>
<dbReference type="EMBL" id="JAOUSF010000001">
    <property type="protein sequence ID" value="MCU9612632.1"/>
    <property type="molecule type" value="Genomic_DNA"/>
</dbReference>
<keyword evidence="1" id="KW-0812">Transmembrane</keyword>
<feature type="transmembrane region" description="Helical" evidence="1">
    <location>
        <begin position="108"/>
        <end position="127"/>
    </location>
</feature>
<keyword evidence="1" id="KW-1133">Transmembrane helix</keyword>
<protein>
    <submittedName>
        <fullName evidence="2">DUF624 domain-containing protein</fullName>
    </submittedName>
</protein>
<accession>A0AAE3IR30</accession>